<organism evidence="1 3">
    <name type="scientific">Halorubrum ejinorense</name>
    <dbReference type="NCBI Taxonomy" id="425309"/>
    <lineage>
        <taxon>Archaea</taxon>
        <taxon>Methanobacteriati</taxon>
        <taxon>Methanobacteriota</taxon>
        <taxon>Stenosarchaea group</taxon>
        <taxon>Halobacteria</taxon>
        <taxon>Halobacteriales</taxon>
        <taxon>Haloferacaceae</taxon>
        <taxon>Halorubrum</taxon>
    </lineage>
</organism>
<reference evidence="1" key="1">
    <citation type="journal article" date="2014" name="Int. J. Syst. Evol. Microbiol.">
        <title>Complete genome sequence of Corynebacterium casei LMG S-19264T (=DSM 44701T), isolated from a smear-ripened cheese.</title>
        <authorList>
            <consortium name="US DOE Joint Genome Institute (JGI-PGF)"/>
            <person name="Walter F."/>
            <person name="Albersmeier A."/>
            <person name="Kalinowski J."/>
            <person name="Ruckert C."/>
        </authorList>
    </citation>
    <scope>NUCLEOTIDE SEQUENCE</scope>
    <source>
        <strain evidence="1">JCM 14265</strain>
    </source>
</reference>
<dbReference type="GO" id="GO:0008168">
    <property type="term" value="F:methyltransferase activity"/>
    <property type="evidence" value="ECO:0007669"/>
    <property type="project" value="UniProtKB-KW"/>
</dbReference>
<evidence type="ECO:0000313" key="4">
    <source>
        <dbReference type="Proteomes" id="UP001567571"/>
    </source>
</evidence>
<reference evidence="1" key="2">
    <citation type="submission" date="2023-12" db="EMBL/GenBank/DDBJ databases">
        <authorList>
            <person name="Sun Q."/>
            <person name="Inoue M."/>
        </authorList>
    </citation>
    <scope>NUCLEOTIDE SEQUENCE</scope>
    <source>
        <strain evidence="1">JCM 14265</strain>
    </source>
</reference>
<gene>
    <name evidence="2" type="ORF">ABNG02_06425</name>
    <name evidence="1" type="ORF">GCM10008994_22890</name>
</gene>
<dbReference type="EMBL" id="BAAADQ010000013">
    <property type="protein sequence ID" value="GAA0547450.1"/>
    <property type="molecule type" value="Genomic_DNA"/>
</dbReference>
<proteinExistence type="predicted"/>
<keyword evidence="4" id="KW-1185">Reference proteome</keyword>
<dbReference type="RefSeq" id="WP_343779184.1">
    <property type="nucleotide sequence ID" value="NZ_BAAADQ010000013.1"/>
</dbReference>
<dbReference type="EC" id="2.1.1.-" evidence="2"/>
<accession>A0AAV3SU30</accession>
<dbReference type="EMBL" id="JBEDNW010000003">
    <property type="protein sequence ID" value="MEZ3166957.1"/>
    <property type="molecule type" value="Genomic_DNA"/>
</dbReference>
<keyword evidence="2" id="KW-0489">Methyltransferase</keyword>
<evidence type="ECO:0000313" key="3">
    <source>
        <dbReference type="Proteomes" id="UP001501425"/>
    </source>
</evidence>
<dbReference type="GO" id="GO:0032259">
    <property type="term" value="P:methylation"/>
    <property type="evidence" value="ECO:0007669"/>
    <property type="project" value="UniProtKB-KW"/>
</dbReference>
<dbReference type="Proteomes" id="UP001567571">
    <property type="component" value="Unassembled WGS sequence"/>
</dbReference>
<dbReference type="Gene3D" id="3.40.50.150">
    <property type="entry name" value="Vaccinia Virus protein VP39"/>
    <property type="match status" value="1"/>
</dbReference>
<dbReference type="SUPFAM" id="SSF53335">
    <property type="entry name" value="S-adenosyl-L-methionine-dependent methyltransferases"/>
    <property type="match status" value="1"/>
</dbReference>
<sequence length="301" mass="33855">MDRSDIESALDTVIEEFPFGRQYVAGKREWIHTIIKQIDSHTSIGDSILSVGCGPCDIEAVLSQLGYDVTAVDDLNDQWHLIGNNQTRIREFADKMGIDLIVASAGEGLPSDDYDLVTAIEVLEHVDSPRVFLNDCVNSLATGGTILVTTPNSVRLTNRIRTLFGRSTGVGAGFIYWNIGKFRSHIKEYTPSELEQIAEYTGLTNINIELKTLTPKKAQEQTDSYLIKMLLTLYQVVTRIRPTFRDKQILTGKKPVTWKSTEASIEQFSRYYPHMANYNLDNVNDDEIKDAIFSAHKNEDS</sequence>
<dbReference type="Pfam" id="PF13489">
    <property type="entry name" value="Methyltransf_23"/>
    <property type="match status" value="1"/>
</dbReference>
<evidence type="ECO:0000313" key="1">
    <source>
        <dbReference type="EMBL" id="GAA0547450.1"/>
    </source>
</evidence>
<reference evidence="2 4" key="3">
    <citation type="submission" date="2024-06" db="EMBL/GenBank/DDBJ databases">
        <title>Halorubrum miltondacostae sp. nov., a potential PHA producer isolated from an inland solar saltern in Rio Maior, Portugal.</title>
        <authorList>
            <person name="Albuquerque L."/>
            <person name="Viver T."/>
            <person name="Barroso C."/>
            <person name="Claudino R."/>
            <person name="Galvan M."/>
            <person name="Simoes G."/>
            <person name="Lobo Da Cunha A."/>
            <person name="Egas C."/>
        </authorList>
    </citation>
    <scope>NUCLEOTIDE SEQUENCE [LARGE SCALE GENOMIC DNA]</scope>
    <source>
        <strain evidence="2 4">DSM 18646</strain>
    </source>
</reference>
<dbReference type="Proteomes" id="UP001501425">
    <property type="component" value="Unassembled WGS sequence"/>
</dbReference>
<comment type="caution">
    <text evidence="1">The sequence shown here is derived from an EMBL/GenBank/DDBJ whole genome shotgun (WGS) entry which is preliminary data.</text>
</comment>
<name>A0AAV3SU30_9EURY</name>
<dbReference type="AlphaFoldDB" id="A0AAV3SU30"/>
<keyword evidence="2" id="KW-0808">Transferase</keyword>
<dbReference type="InterPro" id="IPR029063">
    <property type="entry name" value="SAM-dependent_MTases_sf"/>
</dbReference>
<protein>
    <submittedName>
        <fullName evidence="2">Class I SAM-dependent methyltransferase</fullName>
        <ecNumber evidence="2">2.1.1.-</ecNumber>
    </submittedName>
</protein>
<evidence type="ECO:0000313" key="2">
    <source>
        <dbReference type="EMBL" id="MEZ3166957.1"/>
    </source>
</evidence>